<proteinExistence type="predicted"/>
<keyword evidence="3" id="KW-1185">Reference proteome</keyword>
<feature type="compositionally biased region" description="Basic and acidic residues" evidence="1">
    <location>
        <begin position="222"/>
        <end position="231"/>
    </location>
</feature>
<feature type="compositionally biased region" description="Pro residues" evidence="1">
    <location>
        <begin position="37"/>
        <end position="52"/>
    </location>
</feature>
<evidence type="ECO:0000313" key="2">
    <source>
        <dbReference type="EMBL" id="KAL3696273.1"/>
    </source>
</evidence>
<dbReference type="AlphaFoldDB" id="A0ABD3HXR2"/>
<protein>
    <submittedName>
        <fullName evidence="2">Uncharacterized protein</fullName>
    </submittedName>
</protein>
<name>A0ABD3HXR2_9MARC</name>
<sequence>MLGENQQVDSFYSEVTPKPLKKVKKFMMEMSEDEETPPPTPSVADQTPPPQPEVRDMELHMEEVLEDLASTWKSKALEAVNGFLKPISTYIIPTPPTVDPEVENLKILVKEIKETLFLKYLATLRSKIEDVTCIAKLEAHMEGLGLDIPEKVAPSPAEALCSQLLAQMEGLARVLLGEGEGPAASFKWTHGTREELMTPVAIPDSLEAEIGGSSSTTAEAYEAAKRTEQSKERRKPPKGRTTESGSSESKDSNGTDTDSNDEKTRKSRKKKNRSRRKRSSSEDTSSEESEGSYQRARKGKTRERADIDTLTKELADLKVQIVTPKDKRRDPKAVRHNLWCANCELP</sequence>
<evidence type="ECO:0000313" key="3">
    <source>
        <dbReference type="Proteomes" id="UP001633002"/>
    </source>
</evidence>
<accession>A0ABD3HXR2</accession>
<reference evidence="2 3" key="1">
    <citation type="submission" date="2024-09" db="EMBL/GenBank/DDBJ databases">
        <title>Chromosome-scale assembly of Riccia sorocarpa.</title>
        <authorList>
            <person name="Paukszto L."/>
        </authorList>
    </citation>
    <scope>NUCLEOTIDE SEQUENCE [LARGE SCALE GENOMIC DNA]</scope>
    <source>
        <strain evidence="2">LP-2024</strain>
        <tissue evidence="2">Aerial parts of the thallus</tissue>
    </source>
</reference>
<organism evidence="2 3">
    <name type="scientific">Riccia sorocarpa</name>
    <dbReference type="NCBI Taxonomy" id="122646"/>
    <lineage>
        <taxon>Eukaryota</taxon>
        <taxon>Viridiplantae</taxon>
        <taxon>Streptophyta</taxon>
        <taxon>Embryophyta</taxon>
        <taxon>Marchantiophyta</taxon>
        <taxon>Marchantiopsida</taxon>
        <taxon>Marchantiidae</taxon>
        <taxon>Marchantiales</taxon>
        <taxon>Ricciaceae</taxon>
        <taxon>Riccia</taxon>
    </lineage>
</organism>
<dbReference type="EMBL" id="JBJQOH010000002">
    <property type="protein sequence ID" value="KAL3696273.1"/>
    <property type="molecule type" value="Genomic_DNA"/>
</dbReference>
<feature type="region of interest" description="Disordered" evidence="1">
    <location>
        <begin position="27"/>
        <end position="53"/>
    </location>
</feature>
<comment type="caution">
    <text evidence="2">The sequence shown here is derived from an EMBL/GenBank/DDBJ whole genome shotgun (WGS) entry which is preliminary data.</text>
</comment>
<gene>
    <name evidence="2" type="ORF">R1sor_010349</name>
</gene>
<dbReference type="Proteomes" id="UP001633002">
    <property type="component" value="Unassembled WGS sequence"/>
</dbReference>
<feature type="compositionally biased region" description="Basic residues" evidence="1">
    <location>
        <begin position="265"/>
        <end position="278"/>
    </location>
</feature>
<feature type="region of interest" description="Disordered" evidence="1">
    <location>
        <begin position="203"/>
        <end position="308"/>
    </location>
</feature>
<evidence type="ECO:0000256" key="1">
    <source>
        <dbReference type="SAM" id="MobiDB-lite"/>
    </source>
</evidence>